<keyword evidence="5 7" id="KW-0472">Membrane</keyword>
<dbReference type="KEGG" id="glz:GLAREA_10645"/>
<dbReference type="Gene3D" id="2.40.70.10">
    <property type="entry name" value="Acid Proteases"/>
    <property type="match status" value="2"/>
</dbReference>
<comment type="similarity">
    <text evidence="2">Belongs to the peptidase A1 family.</text>
</comment>
<dbReference type="GO" id="GO:0006508">
    <property type="term" value="P:proteolysis"/>
    <property type="evidence" value="ECO:0007669"/>
    <property type="project" value="UniProtKB-KW"/>
</dbReference>
<dbReference type="InterPro" id="IPR021109">
    <property type="entry name" value="Peptidase_aspartic_dom_sf"/>
</dbReference>
<keyword evidence="10" id="KW-0378">Hydrolase</keyword>
<evidence type="ECO:0000256" key="4">
    <source>
        <dbReference type="ARBA" id="ARBA00022989"/>
    </source>
</evidence>
<dbReference type="HOGENOM" id="CLU_009988_1_0_1"/>
<feature type="compositionally biased region" description="Polar residues" evidence="6">
    <location>
        <begin position="692"/>
        <end position="717"/>
    </location>
</feature>
<dbReference type="GO" id="GO:0071944">
    <property type="term" value="C:cell periphery"/>
    <property type="evidence" value="ECO:0007669"/>
    <property type="project" value="UniProtKB-ARBA"/>
</dbReference>
<accession>S3DB32</accession>
<keyword evidence="4 7" id="KW-1133">Transmembrane helix</keyword>
<evidence type="ECO:0000256" key="2">
    <source>
        <dbReference type="ARBA" id="ARBA00007447"/>
    </source>
</evidence>
<comment type="subcellular location">
    <subcellularLocation>
        <location evidence="1">Membrane</location>
        <topology evidence="1">Single-pass membrane protein</topology>
    </subcellularLocation>
</comment>
<evidence type="ECO:0000313" key="11">
    <source>
        <dbReference type="Proteomes" id="UP000016922"/>
    </source>
</evidence>
<keyword evidence="11" id="KW-1185">Reference proteome</keyword>
<evidence type="ECO:0000256" key="6">
    <source>
        <dbReference type="SAM" id="MobiDB-lite"/>
    </source>
</evidence>
<dbReference type="GeneID" id="19469691"/>
<feature type="region of interest" description="Disordered" evidence="6">
    <location>
        <begin position="542"/>
        <end position="589"/>
    </location>
</feature>
<proteinExistence type="inferred from homology"/>
<dbReference type="OMA" id="WIPSYSY"/>
<feature type="chain" id="PRO_5004508292" evidence="8">
    <location>
        <begin position="26"/>
        <end position="852"/>
    </location>
</feature>
<keyword evidence="3 7" id="KW-0812">Transmembrane</keyword>
<dbReference type="OrthoDB" id="4074350at2759"/>
<dbReference type="GO" id="GO:0016020">
    <property type="term" value="C:membrane"/>
    <property type="evidence" value="ECO:0007669"/>
    <property type="project" value="UniProtKB-SubCell"/>
</dbReference>
<evidence type="ECO:0000313" key="10">
    <source>
        <dbReference type="EMBL" id="EPE34950.1"/>
    </source>
</evidence>
<reference evidence="10 11" key="1">
    <citation type="journal article" date="2013" name="BMC Genomics">
        <title>Genomics-driven discovery of the pneumocandin biosynthetic gene cluster in the fungus Glarea lozoyensis.</title>
        <authorList>
            <person name="Chen L."/>
            <person name="Yue Q."/>
            <person name="Zhang X."/>
            <person name="Xiang M."/>
            <person name="Wang C."/>
            <person name="Li S."/>
            <person name="Che Y."/>
            <person name="Ortiz-Lopez F.J."/>
            <person name="Bills G.F."/>
            <person name="Liu X."/>
            <person name="An Z."/>
        </authorList>
    </citation>
    <scope>NUCLEOTIDE SEQUENCE [LARGE SCALE GENOMIC DNA]</scope>
    <source>
        <strain evidence="11">ATCC 20868 / MF5171</strain>
    </source>
</reference>
<feature type="compositionally biased region" description="Polar residues" evidence="6">
    <location>
        <begin position="727"/>
        <end position="768"/>
    </location>
</feature>
<dbReference type="eggNOG" id="ENOG502RV5I">
    <property type="taxonomic scope" value="Eukaryota"/>
</dbReference>
<dbReference type="GO" id="GO:0004190">
    <property type="term" value="F:aspartic-type endopeptidase activity"/>
    <property type="evidence" value="ECO:0007669"/>
    <property type="project" value="InterPro"/>
</dbReference>
<dbReference type="InterPro" id="IPR051694">
    <property type="entry name" value="Immunoregulatory_rcpt-like"/>
</dbReference>
<dbReference type="PRINTS" id="PR00792">
    <property type="entry name" value="PEPSIN"/>
</dbReference>
<gene>
    <name evidence="10" type="ORF">GLAREA_10645</name>
</gene>
<dbReference type="EMBL" id="KE145355">
    <property type="protein sequence ID" value="EPE34950.1"/>
    <property type="molecule type" value="Genomic_DNA"/>
</dbReference>
<evidence type="ECO:0000256" key="5">
    <source>
        <dbReference type="ARBA" id="ARBA00023136"/>
    </source>
</evidence>
<feature type="transmembrane region" description="Helical" evidence="7">
    <location>
        <begin position="444"/>
        <end position="467"/>
    </location>
</feature>
<evidence type="ECO:0000256" key="8">
    <source>
        <dbReference type="SAM" id="SignalP"/>
    </source>
</evidence>
<sequence>MNTATRWIGVLSGLLLFQYSVAVVAEQVVTAPLSVTPSISWYGYDGSWSAISLRVGTPQQWVDVMVNTVSSETWVVGPSGCVGGNSLCTSARGAIFDLATSSTWQDQGFYNLGVDGRFGGMGYAQYGLDDITFGSTGITLNNTIIGSINTTEYWLGMFGLGVVPGNFRNITSLPAISGLVEKNSAIPTHSYGYTAGAKYQQKGVPISLTLGGVDTNRFQPHNTTFNLNPSKNPQASINSITVVSSASSNNWTTQTQLASTADRVSAIIDSTTPYLWLPQSICDRFATTLGLTYNTSLKIYTYDNKPGQHDALMNSQLSFTFSLSDLSSSESIVNITLPYAAFDLQLTFPSPLLNATYGSADSTKNYFPLKVAENEAEYTIGRAFLQEAYIITDYERNQFSIHQAVHTSDPIGNTSIVAITRPGDSTFTPPETTSKTKSKISSGVIAGIAVGAVAGVALLLLLVFCLCRRKRKQKTQAVSDEKPIVVDQSHSIFNRFRKKPTGAPVNEAAGSTVYATEVGADASHERFELPASLPAELDSEAGTLSGTTEYGHSTQDSSNSISAYERARRKHERQMAGGFPTPLSQDEYPVEKSEQDVAVNPVHRHLEIPDSEGHTPLVSPVGDSHTISTVSGQPSPISAGFVSGPTSPISPPPNYRRIAPGNVVYAGPLPDNVTLPQVVPEVIGPDRRVRPSEQTLLTEPGTMSDSEGMSSTLGSHFTENEDAGTDLYNNTDPIRQPHSPVSSASPGGTVFGTDNHSVSAATFSSNHTRLPPPSIGVHSPGHDGRIIREEDESKFLREDMIALRADMQAREVLNPYQGRTHIHGEDLVHVPVPAAERFSFEEERINDGSGTK</sequence>
<protein>
    <submittedName>
        <fullName evidence="10">Acid protease</fullName>
    </submittedName>
</protein>
<organism evidence="10 11">
    <name type="scientific">Glarea lozoyensis (strain ATCC 20868 / MF5171)</name>
    <dbReference type="NCBI Taxonomy" id="1116229"/>
    <lineage>
        <taxon>Eukaryota</taxon>
        <taxon>Fungi</taxon>
        <taxon>Dikarya</taxon>
        <taxon>Ascomycota</taxon>
        <taxon>Pezizomycotina</taxon>
        <taxon>Leotiomycetes</taxon>
        <taxon>Helotiales</taxon>
        <taxon>Helotiaceae</taxon>
        <taxon>Glarea</taxon>
    </lineage>
</organism>
<evidence type="ECO:0000259" key="9">
    <source>
        <dbReference type="PROSITE" id="PS51767"/>
    </source>
</evidence>
<feature type="signal peptide" evidence="8">
    <location>
        <begin position="1"/>
        <end position="25"/>
    </location>
</feature>
<dbReference type="Proteomes" id="UP000016922">
    <property type="component" value="Unassembled WGS sequence"/>
</dbReference>
<dbReference type="PANTHER" id="PTHR15549">
    <property type="entry name" value="PAIRED IMMUNOGLOBULIN-LIKE TYPE 2 RECEPTOR"/>
    <property type="match status" value="1"/>
</dbReference>
<dbReference type="PROSITE" id="PS51767">
    <property type="entry name" value="PEPTIDASE_A1"/>
    <property type="match status" value="1"/>
</dbReference>
<dbReference type="InterPro" id="IPR001461">
    <property type="entry name" value="Aspartic_peptidase_A1"/>
</dbReference>
<feature type="compositionally biased region" description="Polar residues" evidence="6">
    <location>
        <begin position="542"/>
        <end position="562"/>
    </location>
</feature>
<dbReference type="Pfam" id="PF00026">
    <property type="entry name" value="Asp"/>
    <property type="match status" value="1"/>
</dbReference>
<dbReference type="RefSeq" id="XP_008077937.1">
    <property type="nucleotide sequence ID" value="XM_008079746.1"/>
</dbReference>
<keyword evidence="8" id="KW-0732">Signal</keyword>
<dbReference type="SUPFAM" id="SSF50630">
    <property type="entry name" value="Acid proteases"/>
    <property type="match status" value="1"/>
</dbReference>
<keyword evidence="10" id="KW-0645">Protease</keyword>
<feature type="region of interest" description="Disordered" evidence="6">
    <location>
        <begin position="692"/>
        <end position="784"/>
    </location>
</feature>
<name>S3DB32_GLAL2</name>
<evidence type="ECO:0000256" key="7">
    <source>
        <dbReference type="SAM" id="Phobius"/>
    </source>
</evidence>
<evidence type="ECO:0000256" key="3">
    <source>
        <dbReference type="ARBA" id="ARBA00022692"/>
    </source>
</evidence>
<feature type="domain" description="Peptidase A1" evidence="9">
    <location>
        <begin position="49"/>
        <end position="402"/>
    </location>
</feature>
<dbReference type="AlphaFoldDB" id="S3DB32"/>
<dbReference type="InterPro" id="IPR033121">
    <property type="entry name" value="PEPTIDASE_A1"/>
</dbReference>
<evidence type="ECO:0000256" key="1">
    <source>
        <dbReference type="ARBA" id="ARBA00004167"/>
    </source>
</evidence>